<dbReference type="SUPFAM" id="SSF53448">
    <property type="entry name" value="Nucleotide-diphospho-sugar transferases"/>
    <property type="match status" value="1"/>
</dbReference>
<dbReference type="RefSeq" id="WP_108188030.1">
    <property type="nucleotide sequence ID" value="NZ_PIFK01000037.1"/>
</dbReference>
<dbReference type="Gene3D" id="3.90.550.10">
    <property type="entry name" value="Spore Coat Polysaccharide Biosynthesis Protein SpsA, Chain A"/>
    <property type="match status" value="1"/>
</dbReference>
<reference evidence="2 3" key="1">
    <citation type="submission" date="2017-11" db="EMBL/GenBank/DDBJ databases">
        <title>Population delineation of vibrios coincides with oyster pathogenicity.</title>
        <authorList>
            <person name="Bruto M."/>
            <person name="Labreuche Y."/>
            <person name="James A."/>
            <person name="Piel D."/>
            <person name="Chenivesse S."/>
            <person name="Petton B."/>
            <person name="Polz M.F."/>
            <person name="Le Roux F."/>
        </authorList>
    </citation>
    <scope>NUCLEOTIDE SEQUENCE [LARGE SCALE GENOMIC DNA]</scope>
    <source>
        <strain evidence="2 3">FF_144</strain>
    </source>
</reference>
<dbReference type="GO" id="GO:0016758">
    <property type="term" value="F:hexosyltransferase activity"/>
    <property type="evidence" value="ECO:0007669"/>
    <property type="project" value="UniProtKB-ARBA"/>
</dbReference>
<gene>
    <name evidence="2" type="ORF">CWO07_17745</name>
</gene>
<protein>
    <recommendedName>
        <fullName evidence="1">Glycosyltransferase 2-like domain-containing protein</fullName>
    </recommendedName>
</protein>
<evidence type="ECO:0000313" key="2">
    <source>
        <dbReference type="EMBL" id="PTP29356.1"/>
    </source>
</evidence>
<evidence type="ECO:0000313" key="3">
    <source>
        <dbReference type="Proteomes" id="UP000244197"/>
    </source>
</evidence>
<dbReference type="InterPro" id="IPR001173">
    <property type="entry name" value="Glyco_trans_2-like"/>
</dbReference>
<proteinExistence type="predicted"/>
<dbReference type="InterPro" id="IPR029044">
    <property type="entry name" value="Nucleotide-diphossugar_trans"/>
</dbReference>
<dbReference type="Pfam" id="PF00535">
    <property type="entry name" value="Glycos_transf_2"/>
    <property type="match status" value="1"/>
</dbReference>
<evidence type="ECO:0000259" key="1">
    <source>
        <dbReference type="Pfam" id="PF00535"/>
    </source>
</evidence>
<organism evidence="2 3">
    <name type="scientific">Vibrio splendidus</name>
    <dbReference type="NCBI Taxonomy" id="29497"/>
    <lineage>
        <taxon>Bacteria</taxon>
        <taxon>Pseudomonadati</taxon>
        <taxon>Pseudomonadota</taxon>
        <taxon>Gammaproteobacteria</taxon>
        <taxon>Vibrionales</taxon>
        <taxon>Vibrionaceae</taxon>
        <taxon>Vibrio</taxon>
    </lineage>
</organism>
<feature type="domain" description="Glycosyltransferase 2-like" evidence="1">
    <location>
        <begin position="4"/>
        <end position="125"/>
    </location>
</feature>
<dbReference type="EMBL" id="PIFK01000037">
    <property type="protein sequence ID" value="PTP29356.1"/>
    <property type="molecule type" value="Genomic_DNA"/>
</dbReference>
<sequence>MKFSVIVTVYNLEKYIEASLLSIINQTYNNFEVIVVNDCSTDNSLNVINNYSNRVRLVNLKKNSGVLLATCAGLKEANGDIICFLDGDDIWESNKLQRLAEIYGSNEYYLVSHDYSHINSEGNAIDIDDSSQELINSISPQNIDEISDILTEGIMVPKGRIWLGSAFSLNTKYFDVNNFLDWVNNLSSPTMIYQDWPIAVYALATKKGNVRVGYVQEKLFRYRLHESNYSGGNKSTNERSIKIAKKGKETSKEILNLLVIHKASFTKEDYLKIKNHRDFMILEYDFLIYLYSGKYLTSFNLLLHLSRNYWSLKKSLNNTMRFLGITIFKSKFFHIKFLFNKHKQRF</sequence>
<dbReference type="AlphaFoldDB" id="A0A2T5ESH5"/>
<dbReference type="PANTHER" id="PTHR22916:SF3">
    <property type="entry name" value="UDP-GLCNAC:BETAGAL BETA-1,3-N-ACETYLGLUCOSAMINYLTRANSFERASE-LIKE PROTEIN 1"/>
    <property type="match status" value="1"/>
</dbReference>
<dbReference type="PANTHER" id="PTHR22916">
    <property type="entry name" value="GLYCOSYLTRANSFERASE"/>
    <property type="match status" value="1"/>
</dbReference>
<dbReference type="Proteomes" id="UP000244197">
    <property type="component" value="Unassembled WGS sequence"/>
</dbReference>
<name>A0A2T5ESH5_VIBSP</name>
<accession>A0A2T5ESH5</accession>
<comment type="caution">
    <text evidence="2">The sequence shown here is derived from an EMBL/GenBank/DDBJ whole genome shotgun (WGS) entry which is preliminary data.</text>
</comment>